<dbReference type="InterPro" id="IPR016032">
    <property type="entry name" value="Sig_transdc_resp-reg_C-effctor"/>
</dbReference>
<dbReference type="Gene3D" id="3.30.450.20">
    <property type="entry name" value="PAS domain"/>
    <property type="match status" value="3"/>
</dbReference>
<keyword evidence="1" id="KW-0238">DNA-binding</keyword>
<feature type="domain" description="PAS" evidence="3">
    <location>
        <begin position="156"/>
        <end position="203"/>
    </location>
</feature>
<proteinExistence type="predicted"/>
<dbReference type="RefSeq" id="WP_377049760.1">
    <property type="nucleotide sequence ID" value="NZ_JBHLVZ010000010.1"/>
</dbReference>
<dbReference type="PROSITE" id="PS50112">
    <property type="entry name" value="PAS"/>
    <property type="match status" value="1"/>
</dbReference>
<dbReference type="PRINTS" id="PR00038">
    <property type="entry name" value="HTHLUXR"/>
</dbReference>
<dbReference type="InterPro" id="IPR000014">
    <property type="entry name" value="PAS"/>
</dbReference>
<dbReference type="InterPro" id="IPR035965">
    <property type="entry name" value="PAS-like_dom_sf"/>
</dbReference>
<dbReference type="Pfam" id="PF13426">
    <property type="entry name" value="PAS_9"/>
    <property type="match status" value="1"/>
</dbReference>
<evidence type="ECO:0000256" key="1">
    <source>
        <dbReference type="ARBA" id="ARBA00023125"/>
    </source>
</evidence>
<reference evidence="4 5" key="1">
    <citation type="submission" date="2024-09" db="EMBL/GenBank/DDBJ databases">
        <authorList>
            <person name="Sun Q."/>
            <person name="Mori K."/>
        </authorList>
    </citation>
    <scope>NUCLEOTIDE SEQUENCE [LARGE SCALE GENOMIC DNA]</scope>
    <source>
        <strain evidence="4 5">CCM 7468</strain>
    </source>
</reference>
<sequence>MMPAHQPAFRFPVVAAMDPSTPPAHADTQQLRSIVGGVSDGVILIAADQRIVWANEPALAMHGVAGIAGLGGTAAGYRERFDLRYRNRHRLPEGEYPLERVMAGEAFDEVVVEVAPAGEPDPRWTHRIRSLVLADEAGLPDLRVLILRDETERYDAEERFERAFNANPAPALILRLSDLRHVRVNRGFLEMTGYREDQVVGRSAYDVDVLDGAARRELAVERLSEGRTIPQMEATLQLPDGREKCVVLAGQPIEIGSTACMLFTFADLDGRRSAEKALRQSEERFALAFRALPVPALMATTDDFRILLANEAFCRGTNRGEADVLGRTAAELPLWADAGASQALVARFRREGRLSDEDALLHVRGGAPLACAVSAAAVELAGRSCLLLVAPRAPERARARAEVAAAVAAVMTDAGTITSAVLDRLSHPAPGEGPAEAGPSLSALPARAREVLDLVSRGLDDTAIAGRLGLSRTTVRNHVNGLYRRLGVGSRTQLVVWARERGIGADKG</sequence>
<dbReference type="CDD" id="cd06170">
    <property type="entry name" value="LuxR_C_like"/>
    <property type="match status" value="1"/>
</dbReference>
<comment type="caution">
    <text evidence="4">The sequence shown here is derived from an EMBL/GenBank/DDBJ whole genome shotgun (WGS) entry which is preliminary data.</text>
</comment>
<evidence type="ECO:0000259" key="3">
    <source>
        <dbReference type="PROSITE" id="PS50112"/>
    </source>
</evidence>
<name>A0ABV6IPS8_9PROT</name>
<evidence type="ECO:0000259" key="2">
    <source>
        <dbReference type="PROSITE" id="PS50043"/>
    </source>
</evidence>
<dbReference type="PANTHER" id="PTHR43214">
    <property type="entry name" value="TWO-COMPONENT RESPONSE REGULATOR"/>
    <property type="match status" value="1"/>
</dbReference>
<dbReference type="InterPro" id="IPR000792">
    <property type="entry name" value="Tscrpt_reg_LuxR_C"/>
</dbReference>
<gene>
    <name evidence="4" type="ORF">ACFFIC_08585</name>
</gene>
<dbReference type="Pfam" id="PF00989">
    <property type="entry name" value="PAS"/>
    <property type="match status" value="1"/>
</dbReference>
<dbReference type="Gene3D" id="1.10.10.10">
    <property type="entry name" value="Winged helix-like DNA-binding domain superfamily/Winged helix DNA-binding domain"/>
    <property type="match status" value="1"/>
</dbReference>
<dbReference type="Pfam" id="PF13188">
    <property type="entry name" value="PAS_8"/>
    <property type="match status" value="1"/>
</dbReference>
<dbReference type="PANTHER" id="PTHR43214:SF38">
    <property type="entry name" value="NITRATE_NITRITE RESPONSE REGULATOR PROTEIN NARL"/>
    <property type="match status" value="1"/>
</dbReference>
<dbReference type="InterPro" id="IPR036388">
    <property type="entry name" value="WH-like_DNA-bd_sf"/>
</dbReference>
<protein>
    <submittedName>
        <fullName evidence="4">PAS domain S-box protein</fullName>
    </submittedName>
</protein>
<dbReference type="CDD" id="cd00130">
    <property type="entry name" value="PAS"/>
    <property type="match status" value="2"/>
</dbReference>
<dbReference type="InterPro" id="IPR039420">
    <property type="entry name" value="WalR-like"/>
</dbReference>
<evidence type="ECO:0000313" key="4">
    <source>
        <dbReference type="EMBL" id="MFC0385611.1"/>
    </source>
</evidence>
<evidence type="ECO:0000313" key="5">
    <source>
        <dbReference type="Proteomes" id="UP001589789"/>
    </source>
</evidence>
<dbReference type="PROSITE" id="PS50043">
    <property type="entry name" value="HTH_LUXR_2"/>
    <property type="match status" value="1"/>
</dbReference>
<feature type="domain" description="HTH luxR-type" evidence="2">
    <location>
        <begin position="437"/>
        <end position="502"/>
    </location>
</feature>
<dbReference type="Pfam" id="PF00196">
    <property type="entry name" value="GerE"/>
    <property type="match status" value="1"/>
</dbReference>
<dbReference type="Proteomes" id="UP001589789">
    <property type="component" value="Unassembled WGS sequence"/>
</dbReference>
<dbReference type="EMBL" id="JBHLVZ010000010">
    <property type="protein sequence ID" value="MFC0385611.1"/>
    <property type="molecule type" value="Genomic_DNA"/>
</dbReference>
<dbReference type="SUPFAM" id="SSF46894">
    <property type="entry name" value="C-terminal effector domain of the bipartite response regulators"/>
    <property type="match status" value="1"/>
</dbReference>
<accession>A0ABV6IPS8</accession>
<dbReference type="SUPFAM" id="SSF55785">
    <property type="entry name" value="PYP-like sensor domain (PAS domain)"/>
    <property type="match status" value="2"/>
</dbReference>
<dbReference type="SMART" id="SM00091">
    <property type="entry name" value="PAS"/>
    <property type="match status" value="3"/>
</dbReference>
<organism evidence="4 5">
    <name type="scientific">Muricoccus vinaceus</name>
    <dbReference type="NCBI Taxonomy" id="424704"/>
    <lineage>
        <taxon>Bacteria</taxon>
        <taxon>Pseudomonadati</taxon>
        <taxon>Pseudomonadota</taxon>
        <taxon>Alphaproteobacteria</taxon>
        <taxon>Acetobacterales</taxon>
        <taxon>Roseomonadaceae</taxon>
        <taxon>Muricoccus</taxon>
    </lineage>
</organism>
<dbReference type="NCBIfam" id="TIGR00229">
    <property type="entry name" value="sensory_box"/>
    <property type="match status" value="1"/>
</dbReference>
<keyword evidence="5" id="KW-1185">Reference proteome</keyword>
<dbReference type="SMART" id="SM00421">
    <property type="entry name" value="HTH_LUXR"/>
    <property type="match status" value="1"/>
</dbReference>
<dbReference type="InterPro" id="IPR013767">
    <property type="entry name" value="PAS_fold"/>
</dbReference>